<feature type="compositionally biased region" description="Polar residues" evidence="1">
    <location>
        <begin position="28"/>
        <end position="43"/>
    </location>
</feature>
<dbReference type="HOGENOM" id="CLU_069522_0_0_1"/>
<keyword evidence="3" id="KW-1185">Reference proteome</keyword>
<dbReference type="EMBL" id="KL142402">
    <property type="protein sequence ID" value="KDR69362.1"/>
    <property type="molecule type" value="Genomic_DNA"/>
</dbReference>
<feature type="region of interest" description="Disordered" evidence="1">
    <location>
        <begin position="12"/>
        <end position="47"/>
    </location>
</feature>
<dbReference type="OrthoDB" id="2624269at2759"/>
<name>A0A067SH83_GALM3</name>
<protein>
    <recommendedName>
        <fullName evidence="4">GCM domain-containing protein</fullName>
    </recommendedName>
</protein>
<evidence type="ECO:0000313" key="3">
    <source>
        <dbReference type="Proteomes" id="UP000027222"/>
    </source>
</evidence>
<feature type="non-terminal residue" evidence="2">
    <location>
        <position position="419"/>
    </location>
</feature>
<evidence type="ECO:0008006" key="4">
    <source>
        <dbReference type="Google" id="ProtNLM"/>
    </source>
</evidence>
<reference evidence="3" key="1">
    <citation type="journal article" date="2014" name="Proc. Natl. Acad. Sci. U.S.A.">
        <title>Extensive sampling of basidiomycete genomes demonstrates inadequacy of the white-rot/brown-rot paradigm for wood decay fungi.</title>
        <authorList>
            <person name="Riley R."/>
            <person name="Salamov A.A."/>
            <person name="Brown D.W."/>
            <person name="Nagy L.G."/>
            <person name="Floudas D."/>
            <person name="Held B.W."/>
            <person name="Levasseur A."/>
            <person name="Lombard V."/>
            <person name="Morin E."/>
            <person name="Otillar R."/>
            <person name="Lindquist E.A."/>
            <person name="Sun H."/>
            <person name="LaButti K.M."/>
            <person name="Schmutz J."/>
            <person name="Jabbour D."/>
            <person name="Luo H."/>
            <person name="Baker S.E."/>
            <person name="Pisabarro A.G."/>
            <person name="Walton J.D."/>
            <person name="Blanchette R.A."/>
            <person name="Henrissat B."/>
            <person name="Martin F."/>
            <person name="Cullen D."/>
            <person name="Hibbett D.S."/>
            <person name="Grigoriev I.V."/>
        </authorList>
    </citation>
    <scope>NUCLEOTIDE SEQUENCE [LARGE SCALE GENOMIC DNA]</scope>
    <source>
        <strain evidence="3">CBS 339.88</strain>
    </source>
</reference>
<dbReference type="STRING" id="685588.A0A067SH83"/>
<sequence length="419" mass="46370">MQNSLANNILLSGVNSGPSGRRSGPELFTNQAPTANNQQTLPNHTHADPTLVAPATGLAPPPERAVEASTAVIWDGWPDGDFSQLFTWNEFLASNKLAVHWACTALGGDKVGNDDAENWEQGKTTSRRCNGIIKCNNPLCMIVIRPQTRTVGIQKQLQEPCKCKGQLQQIPCRIVSRLHQFRHGVYYQNGGINGPQESVAEISPVLLNKDQIKAEKQKAKSKNKGPEDFISQFSAFEEKHPGFIRSREFGSVTVITVQTDFMASLLVKMEDQEESINGIVSDAAHGYWKIKTNLLIISSVYCPPLQCWVPGIISYSNGSSQEHYLHHFLALFEGIAIEAEKRDMNVTDELFGNVVDFGGGQRAGFIAAFIQFWRNRSENDRSIEELSTVATTLLKGCRQHFRAQVQRISNISAVVHPSL</sequence>
<dbReference type="AlphaFoldDB" id="A0A067SH83"/>
<evidence type="ECO:0000313" key="2">
    <source>
        <dbReference type="EMBL" id="KDR69362.1"/>
    </source>
</evidence>
<organism evidence="2 3">
    <name type="scientific">Galerina marginata (strain CBS 339.88)</name>
    <dbReference type="NCBI Taxonomy" id="685588"/>
    <lineage>
        <taxon>Eukaryota</taxon>
        <taxon>Fungi</taxon>
        <taxon>Dikarya</taxon>
        <taxon>Basidiomycota</taxon>
        <taxon>Agaricomycotina</taxon>
        <taxon>Agaricomycetes</taxon>
        <taxon>Agaricomycetidae</taxon>
        <taxon>Agaricales</taxon>
        <taxon>Agaricineae</taxon>
        <taxon>Strophariaceae</taxon>
        <taxon>Galerina</taxon>
    </lineage>
</organism>
<evidence type="ECO:0000256" key="1">
    <source>
        <dbReference type="SAM" id="MobiDB-lite"/>
    </source>
</evidence>
<dbReference type="Proteomes" id="UP000027222">
    <property type="component" value="Unassembled WGS sequence"/>
</dbReference>
<proteinExistence type="predicted"/>
<gene>
    <name evidence="2" type="ORF">GALMADRAFT_77388</name>
</gene>
<accession>A0A067SH83</accession>